<evidence type="ECO:0000256" key="1">
    <source>
        <dbReference type="SAM" id="MobiDB-lite"/>
    </source>
</evidence>
<gene>
    <name evidence="2" type="ORF">CCAP1982_LOCUS13657</name>
</gene>
<dbReference type="Proteomes" id="UP000606786">
    <property type="component" value="Unassembled WGS sequence"/>
</dbReference>
<name>A0A811V2L7_CERCA</name>
<dbReference type="AlphaFoldDB" id="A0A811V2L7"/>
<reference evidence="2" key="1">
    <citation type="submission" date="2020-11" db="EMBL/GenBank/DDBJ databases">
        <authorList>
            <person name="Whitehead M."/>
        </authorList>
    </citation>
    <scope>NUCLEOTIDE SEQUENCE</scope>
    <source>
        <strain evidence="2">EGII</strain>
    </source>
</reference>
<feature type="compositionally biased region" description="Basic residues" evidence="1">
    <location>
        <begin position="36"/>
        <end position="45"/>
    </location>
</feature>
<comment type="caution">
    <text evidence="2">The sequence shown here is derived from an EMBL/GenBank/DDBJ whole genome shotgun (WGS) entry which is preliminary data.</text>
</comment>
<protein>
    <submittedName>
        <fullName evidence="2">(Mediterranean fruit fly) hypothetical protein</fullName>
    </submittedName>
</protein>
<proteinExistence type="predicted"/>
<dbReference type="EMBL" id="CAJHJT010000034">
    <property type="protein sequence ID" value="CAD7005300.1"/>
    <property type="molecule type" value="Genomic_DNA"/>
</dbReference>
<evidence type="ECO:0000313" key="3">
    <source>
        <dbReference type="Proteomes" id="UP000606786"/>
    </source>
</evidence>
<sequence length="85" mass="9623">MSIFPKKIANGRKKKQVQQSTDEKIALQRGTQNSTKLKRHERKGSKIVVAVEWQRPERAGKKSTHKSSQKPQTETEGATAGRWPV</sequence>
<evidence type="ECO:0000313" key="2">
    <source>
        <dbReference type="EMBL" id="CAD7005300.1"/>
    </source>
</evidence>
<feature type="region of interest" description="Disordered" evidence="1">
    <location>
        <begin position="1"/>
        <end position="85"/>
    </location>
</feature>
<organism evidence="2 3">
    <name type="scientific">Ceratitis capitata</name>
    <name type="common">Mediterranean fruit fly</name>
    <name type="synonym">Tephritis capitata</name>
    <dbReference type="NCBI Taxonomy" id="7213"/>
    <lineage>
        <taxon>Eukaryota</taxon>
        <taxon>Metazoa</taxon>
        <taxon>Ecdysozoa</taxon>
        <taxon>Arthropoda</taxon>
        <taxon>Hexapoda</taxon>
        <taxon>Insecta</taxon>
        <taxon>Pterygota</taxon>
        <taxon>Neoptera</taxon>
        <taxon>Endopterygota</taxon>
        <taxon>Diptera</taxon>
        <taxon>Brachycera</taxon>
        <taxon>Muscomorpha</taxon>
        <taxon>Tephritoidea</taxon>
        <taxon>Tephritidae</taxon>
        <taxon>Ceratitis</taxon>
        <taxon>Ceratitis</taxon>
    </lineage>
</organism>
<keyword evidence="3" id="KW-1185">Reference proteome</keyword>
<accession>A0A811V2L7</accession>